<sequence>MMISSSPTTPNQLLALGVLGGFLLWGGMLFNGTLDALTLASETGTFPDGSSMRMAYTGWEVIDSNLRPLVAFFYVLTNESAGASRWTLFDASIVIRTINAWVLIESRRRGVRHPWLRHAIGFWFLQNSGGAALIAPVHLYFIARSKHTARDRTIPLNEARGFCPTIVVNALTTLLLFAPTWLDWPTHTHQGYISLFQLGPLMMTVAIVLFTRPGTSATVPETPKDPKNPNVDAPWVLAAYYMTGIAASIAHLYVVVVALTGMRGSELTISRLFRPSPRKVFSALPGSHEALKEGLHLFVQYDNMIAGAACLVFVHYMLQNIPKKNGSPTWKGREKSNIEFLYLLVASAVLGPAGAGSFGLAVREKRLRAELEEKK</sequence>
<evidence type="ECO:0000313" key="2">
    <source>
        <dbReference type="EMBL" id="KAI1618123.1"/>
    </source>
</evidence>
<dbReference type="EMBL" id="MU404350">
    <property type="protein sequence ID" value="KAI1618123.1"/>
    <property type="molecule type" value="Genomic_DNA"/>
</dbReference>
<feature type="transmembrane region" description="Helical" evidence="1">
    <location>
        <begin position="339"/>
        <end position="362"/>
    </location>
</feature>
<organism evidence="2 3">
    <name type="scientific">Exophiala viscosa</name>
    <dbReference type="NCBI Taxonomy" id="2486360"/>
    <lineage>
        <taxon>Eukaryota</taxon>
        <taxon>Fungi</taxon>
        <taxon>Dikarya</taxon>
        <taxon>Ascomycota</taxon>
        <taxon>Pezizomycotina</taxon>
        <taxon>Eurotiomycetes</taxon>
        <taxon>Chaetothyriomycetidae</taxon>
        <taxon>Chaetothyriales</taxon>
        <taxon>Herpotrichiellaceae</taxon>
        <taxon>Exophiala</taxon>
    </lineage>
</organism>
<dbReference type="Proteomes" id="UP001203852">
    <property type="component" value="Unassembled WGS sequence"/>
</dbReference>
<reference evidence="2" key="1">
    <citation type="journal article" date="2022" name="bioRxiv">
        <title>Deciphering the potential niche of two novel black yeast fungi from a biological soil crust based on their genomes, phenotypes, and melanin regulation.</title>
        <authorList>
            <consortium name="DOE Joint Genome Institute"/>
            <person name="Carr E.C."/>
            <person name="Barton Q."/>
            <person name="Grambo S."/>
            <person name="Sullivan M."/>
            <person name="Renfro C.M."/>
            <person name="Kuo A."/>
            <person name="Pangilinan J."/>
            <person name="Lipzen A."/>
            <person name="Keymanesh K."/>
            <person name="Savage E."/>
            <person name="Barry K."/>
            <person name="Grigoriev I.V."/>
            <person name="Riekhof W.R."/>
            <person name="Harris S.S."/>
        </authorList>
    </citation>
    <scope>NUCLEOTIDE SEQUENCE</scope>
    <source>
        <strain evidence="2">JF 03-4F</strain>
    </source>
</reference>
<keyword evidence="1" id="KW-0812">Transmembrane</keyword>
<protein>
    <submittedName>
        <fullName evidence="2">Uncharacterized protein</fullName>
    </submittedName>
</protein>
<evidence type="ECO:0000313" key="3">
    <source>
        <dbReference type="Proteomes" id="UP001203852"/>
    </source>
</evidence>
<keyword evidence="1" id="KW-1133">Transmembrane helix</keyword>
<name>A0AAN6E7B3_9EURO</name>
<keyword evidence="3" id="KW-1185">Reference proteome</keyword>
<feature type="transmembrane region" description="Helical" evidence="1">
    <location>
        <begin position="235"/>
        <end position="259"/>
    </location>
</feature>
<dbReference type="AlphaFoldDB" id="A0AAN6E7B3"/>
<evidence type="ECO:0000256" key="1">
    <source>
        <dbReference type="SAM" id="Phobius"/>
    </source>
</evidence>
<accession>A0AAN6E7B3</accession>
<comment type="caution">
    <text evidence="2">The sequence shown here is derived from an EMBL/GenBank/DDBJ whole genome shotgun (WGS) entry which is preliminary data.</text>
</comment>
<keyword evidence="1" id="KW-0472">Membrane</keyword>
<feature type="transmembrane region" description="Helical" evidence="1">
    <location>
        <begin position="194"/>
        <end position="214"/>
    </location>
</feature>
<feature type="transmembrane region" description="Helical" evidence="1">
    <location>
        <begin position="120"/>
        <end position="141"/>
    </location>
</feature>
<proteinExistence type="predicted"/>
<feature type="transmembrane region" description="Helical" evidence="1">
    <location>
        <begin position="298"/>
        <end position="318"/>
    </location>
</feature>
<gene>
    <name evidence="2" type="ORF">EDD36DRAFT_22615</name>
</gene>
<feature type="transmembrane region" description="Helical" evidence="1">
    <location>
        <begin position="162"/>
        <end position="182"/>
    </location>
</feature>